<dbReference type="AlphaFoldDB" id="A0A6G4U4L6"/>
<keyword evidence="1" id="KW-0732">Signal</keyword>
<accession>A0A6G4U4L6</accession>
<feature type="chain" id="PRO_5038481029" evidence="1">
    <location>
        <begin position="22"/>
        <end position="317"/>
    </location>
</feature>
<feature type="signal peptide" evidence="1">
    <location>
        <begin position="1"/>
        <end position="21"/>
    </location>
</feature>
<comment type="caution">
    <text evidence="2">The sequence shown here is derived from an EMBL/GenBank/DDBJ whole genome shotgun (WGS) entry which is preliminary data.</text>
</comment>
<organism evidence="2 3">
    <name type="scientific">Streptomyces coryli</name>
    <dbReference type="NCBI Taxonomy" id="1128680"/>
    <lineage>
        <taxon>Bacteria</taxon>
        <taxon>Bacillati</taxon>
        <taxon>Actinomycetota</taxon>
        <taxon>Actinomycetes</taxon>
        <taxon>Kitasatosporales</taxon>
        <taxon>Streptomycetaceae</taxon>
        <taxon>Streptomyces</taxon>
    </lineage>
</organism>
<evidence type="ECO:0000256" key="1">
    <source>
        <dbReference type="SAM" id="SignalP"/>
    </source>
</evidence>
<sequence>MRRRSLLRGAAAGALAAPAAAALTGNRAAAEPVNYPIALTNQKTNVFEVFDRTGDWAAASTWSFSPGTTNGWDDPFEIRFRETTRYGTIALMTAGVPGNGRAGIVQVTGKGNRLDRGDLIWEASVSSYPHCIERIPNVAAVVVAGTRDRIHVYGGANSDHSTLREVQTITDMPKPHAVLWDDENSLLWVTGGTKIRTYKVTGANSTARLVKYGTDITFAGNGHDLQPDYANPGKLTVTDSGRCYSLDKATRKLTVFSEENYVKSYVRHPSGEAMWTLDPTPSDPPWGGPTVYFSQGLSKTRPGAQIYKARIVTTRFH</sequence>
<evidence type="ECO:0000313" key="3">
    <source>
        <dbReference type="Proteomes" id="UP000481583"/>
    </source>
</evidence>
<dbReference type="InterPro" id="IPR006311">
    <property type="entry name" value="TAT_signal"/>
</dbReference>
<dbReference type="EMBL" id="JAAKZV010000088">
    <property type="protein sequence ID" value="NGN66227.1"/>
    <property type="molecule type" value="Genomic_DNA"/>
</dbReference>
<reference evidence="2 3" key="1">
    <citation type="submission" date="2020-02" db="EMBL/GenBank/DDBJ databases">
        <title>Whole-genome analyses of novel actinobacteria.</title>
        <authorList>
            <person name="Sahin N."/>
        </authorList>
    </citation>
    <scope>NUCLEOTIDE SEQUENCE [LARGE SCALE GENOMIC DNA]</scope>
    <source>
        <strain evidence="2 3">A7024</strain>
    </source>
</reference>
<proteinExistence type="predicted"/>
<keyword evidence="3" id="KW-1185">Reference proteome</keyword>
<gene>
    <name evidence="2" type="ORF">G5C51_20295</name>
</gene>
<evidence type="ECO:0000313" key="2">
    <source>
        <dbReference type="EMBL" id="NGN66227.1"/>
    </source>
</evidence>
<protein>
    <submittedName>
        <fullName evidence="2">Uncharacterized protein</fullName>
    </submittedName>
</protein>
<dbReference type="SUPFAM" id="SSF63825">
    <property type="entry name" value="YWTD domain"/>
    <property type="match status" value="1"/>
</dbReference>
<name>A0A6G4U4L6_9ACTN</name>
<dbReference type="PROSITE" id="PS51318">
    <property type="entry name" value="TAT"/>
    <property type="match status" value="1"/>
</dbReference>
<dbReference type="Proteomes" id="UP000481583">
    <property type="component" value="Unassembled WGS sequence"/>
</dbReference>